<sequence>MELNTKESFVTQLLTSLKRVLSMAQSFEAYFWEKDPSGGIFKHPKSEDNEVHKLSKVLQKIKDELTKAGIENYQVELKGYIEVGVSGLAKSGFEATITISGTTQEKR</sequence>
<protein>
    <submittedName>
        <fullName evidence="1">Uncharacterized protein</fullName>
    </submittedName>
</protein>
<evidence type="ECO:0000313" key="1">
    <source>
        <dbReference type="EMBL" id="PSO05807.1"/>
    </source>
</evidence>
<evidence type="ECO:0000313" key="2">
    <source>
        <dbReference type="Proteomes" id="UP000241886"/>
    </source>
</evidence>
<comment type="caution">
    <text evidence="1">The sequence shown here is derived from an EMBL/GenBank/DDBJ whole genome shotgun (WGS) entry which is preliminary data.</text>
</comment>
<organism evidence="1 2">
    <name type="scientific">Candidatus Marsarchaeota G2 archaeon ECH_B_SAG-G16</name>
    <dbReference type="NCBI Taxonomy" id="1978167"/>
    <lineage>
        <taxon>Archaea</taxon>
        <taxon>Candidatus Marsarchaeota</taxon>
        <taxon>Candidatus Marsarchaeota group 2</taxon>
    </lineage>
</organism>
<proteinExistence type="predicted"/>
<name>A0A2R6C4K0_9ARCH</name>
<dbReference type="Proteomes" id="UP000241886">
    <property type="component" value="Unassembled WGS sequence"/>
</dbReference>
<reference evidence="1 2" key="1">
    <citation type="submission" date="2017-04" db="EMBL/GenBank/DDBJ databases">
        <title>Novel microbial lineages endemic to geothermal iron-oxide mats fill important gaps in the evolutionary history of Archaea.</title>
        <authorList>
            <person name="Jay Z.J."/>
            <person name="Beam J.P."/>
            <person name="Dlakic M."/>
            <person name="Rusch D.B."/>
            <person name="Kozubal M.A."/>
            <person name="Inskeep W.P."/>
        </authorList>
    </citation>
    <scope>NUCLEOTIDE SEQUENCE [LARGE SCALE GENOMIC DNA]</scope>
    <source>
        <strain evidence="1">ECH_B_SAG-G16</strain>
    </source>
</reference>
<accession>A0A2R6C4K0</accession>
<dbReference type="AlphaFoldDB" id="A0A2R6C4K0"/>
<gene>
    <name evidence="1" type="ORF">B9Q13_00755</name>
</gene>
<dbReference type="EMBL" id="NEXO01000010">
    <property type="protein sequence ID" value="PSO05807.1"/>
    <property type="molecule type" value="Genomic_DNA"/>
</dbReference>